<dbReference type="NCBIfam" id="TIGR03472">
    <property type="entry name" value="HpnI"/>
    <property type="match status" value="1"/>
</dbReference>
<proteinExistence type="predicted"/>
<dbReference type="InterPro" id="IPR017835">
    <property type="entry name" value="Hopen-assoc_HpnI"/>
</dbReference>
<dbReference type="GO" id="GO:0008120">
    <property type="term" value="F:ceramide glucosyltransferase activity"/>
    <property type="evidence" value="ECO:0007669"/>
    <property type="project" value="UniProtKB-EC"/>
</dbReference>
<evidence type="ECO:0000256" key="2">
    <source>
        <dbReference type="ARBA" id="ARBA00004760"/>
    </source>
</evidence>
<evidence type="ECO:0000256" key="4">
    <source>
        <dbReference type="ARBA" id="ARBA00022676"/>
    </source>
</evidence>
<dbReference type="InterPro" id="IPR025993">
    <property type="entry name" value="Ceramide_glucosylTrfase"/>
</dbReference>
<evidence type="ECO:0000256" key="5">
    <source>
        <dbReference type="ARBA" id="ARBA00022679"/>
    </source>
</evidence>
<evidence type="ECO:0000256" key="3">
    <source>
        <dbReference type="ARBA" id="ARBA00004991"/>
    </source>
</evidence>
<sequence>MTTLESLPAILLMVMALAGCLYLGLGIVMIGRHMRRRAADPGSFPSVTVIKPLHGTEPGLFENLSSFCIQDYPGPIQLLLGVADARDPAIAVVERLRHAFPKVALELVVDPRRYGSNRKVSNLINMSEAIRHDVVVFSDSDVRVRRDHLRQVVAELQAPGVGCVTCLYHGLPTGGLWSKLIALGMDAHFTPSVIVGLGLNMAEPCLGTTIVMERTMLAEIGGMEAFADLLAEDHAIGVAIRARGRTVAIPAQPISHLCSEDSLRALWAHELRWARTIKSIDPLGYAGSIITHPLPLALLAWALGGGLPALVLAGLALIGRIALCIRLERAYHQPRHPYWLIPARDILSFAVFVVSYLGHGVNWRGHLYQLVPDGTLMTDRRPPSP</sequence>
<organism evidence="10 11">
    <name type="scientific">Inquilinus ginsengisoli</name>
    <dbReference type="NCBI Taxonomy" id="363840"/>
    <lineage>
        <taxon>Bacteria</taxon>
        <taxon>Pseudomonadati</taxon>
        <taxon>Pseudomonadota</taxon>
        <taxon>Alphaproteobacteria</taxon>
        <taxon>Rhodospirillales</taxon>
        <taxon>Rhodospirillaceae</taxon>
        <taxon>Inquilinus</taxon>
    </lineage>
</organism>
<comment type="pathway">
    <text evidence="2">Lipid metabolism; sphingolipid metabolism.</text>
</comment>
<keyword evidence="7 9" id="KW-1133">Transmembrane helix</keyword>
<evidence type="ECO:0000256" key="7">
    <source>
        <dbReference type="ARBA" id="ARBA00022989"/>
    </source>
</evidence>
<dbReference type="SUPFAM" id="SSF53448">
    <property type="entry name" value="Nucleotide-diphospho-sugar transferases"/>
    <property type="match status" value="1"/>
</dbReference>
<keyword evidence="11" id="KW-1185">Reference proteome</keyword>
<dbReference type="EMBL" id="JAVDPW010000008">
    <property type="protein sequence ID" value="MDR6292087.1"/>
    <property type="molecule type" value="Genomic_DNA"/>
</dbReference>
<dbReference type="Gene3D" id="3.90.550.10">
    <property type="entry name" value="Spore Coat Polysaccharide Biosynthesis Protein SpsA, Chain A"/>
    <property type="match status" value="1"/>
</dbReference>
<evidence type="ECO:0000256" key="8">
    <source>
        <dbReference type="ARBA" id="ARBA00023136"/>
    </source>
</evidence>
<name>A0ABU1JTZ7_9PROT</name>
<dbReference type="PANTHER" id="PTHR12726">
    <property type="entry name" value="CERAMIDE GLUCOSYLTRANSFERASE"/>
    <property type="match status" value="1"/>
</dbReference>
<accession>A0ABU1JTZ7</accession>
<dbReference type="Pfam" id="PF13506">
    <property type="entry name" value="Glyco_transf_21"/>
    <property type="match status" value="1"/>
</dbReference>
<comment type="pathway">
    <text evidence="3">Sphingolipid metabolism.</text>
</comment>
<comment type="caution">
    <text evidence="10">The sequence shown here is derived from an EMBL/GenBank/DDBJ whole genome shotgun (WGS) entry which is preliminary data.</text>
</comment>
<dbReference type="InterPro" id="IPR029044">
    <property type="entry name" value="Nucleotide-diphossugar_trans"/>
</dbReference>
<reference evidence="10 11" key="1">
    <citation type="submission" date="2023-07" db="EMBL/GenBank/DDBJ databases">
        <title>Sorghum-associated microbial communities from plants grown in Nebraska, USA.</title>
        <authorList>
            <person name="Schachtman D."/>
        </authorList>
    </citation>
    <scope>NUCLEOTIDE SEQUENCE [LARGE SCALE GENOMIC DNA]</scope>
    <source>
        <strain evidence="10 11">584</strain>
    </source>
</reference>
<protein>
    <submittedName>
        <fullName evidence="10">Ceramide glucosyltransferase</fullName>
        <ecNumber evidence="10">2.4.1.80</ecNumber>
    </submittedName>
</protein>
<dbReference type="PANTHER" id="PTHR12726:SF0">
    <property type="entry name" value="CERAMIDE GLUCOSYLTRANSFERASE"/>
    <property type="match status" value="1"/>
</dbReference>
<evidence type="ECO:0000313" key="10">
    <source>
        <dbReference type="EMBL" id="MDR6292087.1"/>
    </source>
</evidence>
<keyword evidence="4 10" id="KW-0328">Glycosyltransferase</keyword>
<evidence type="ECO:0000256" key="6">
    <source>
        <dbReference type="ARBA" id="ARBA00022692"/>
    </source>
</evidence>
<dbReference type="EC" id="2.4.1.80" evidence="10"/>
<evidence type="ECO:0000313" key="11">
    <source>
        <dbReference type="Proteomes" id="UP001262410"/>
    </source>
</evidence>
<gene>
    <name evidence="10" type="ORF">E9232_004625</name>
</gene>
<dbReference type="Proteomes" id="UP001262410">
    <property type="component" value="Unassembled WGS sequence"/>
</dbReference>
<comment type="subcellular location">
    <subcellularLocation>
        <location evidence="1">Membrane</location>
        <topology evidence="1">Multi-pass membrane protein</topology>
    </subcellularLocation>
</comment>
<keyword evidence="8 9" id="KW-0472">Membrane</keyword>
<feature type="transmembrane region" description="Helical" evidence="9">
    <location>
        <begin position="6"/>
        <end position="30"/>
    </location>
</feature>
<keyword evidence="6 9" id="KW-0812">Transmembrane</keyword>
<keyword evidence="5 10" id="KW-0808">Transferase</keyword>
<dbReference type="CDD" id="cd02520">
    <property type="entry name" value="Glucosylceramide_synthase"/>
    <property type="match status" value="1"/>
</dbReference>
<evidence type="ECO:0000256" key="9">
    <source>
        <dbReference type="SAM" id="Phobius"/>
    </source>
</evidence>
<evidence type="ECO:0000256" key="1">
    <source>
        <dbReference type="ARBA" id="ARBA00004141"/>
    </source>
</evidence>
<dbReference type="RefSeq" id="WP_309797868.1">
    <property type="nucleotide sequence ID" value="NZ_JAVDPW010000008.1"/>
</dbReference>